<keyword evidence="2" id="KW-1185">Reference proteome</keyword>
<evidence type="ECO:0000313" key="2">
    <source>
        <dbReference type="Proteomes" id="UP000322873"/>
    </source>
</evidence>
<dbReference type="AlphaFoldDB" id="A0A5M9JLU4"/>
<name>A0A5M9JLU4_MONFR</name>
<dbReference type="Proteomes" id="UP000322873">
    <property type="component" value="Unassembled WGS sequence"/>
</dbReference>
<sequence length="198" mass="22154">MKKTKQLSRSNCWRPHPTAAKQAQWTYFSVPRQRRARVTIGSSSFITAHRDQSARKLSVMSEAWQRCVADVGLYPAEQHSVYLGDADADVPASLPPTAPEPNIYGRAFGDWGVWMFGCSSWGWCWLRSRNPVDLPTYILVLGPRLRLESGKTSTGYLLYTIELNMELSSTAAPIMQKTTNTAPSSVLSEGLRDVEPFL</sequence>
<reference evidence="1 2" key="1">
    <citation type="submission" date="2019-06" db="EMBL/GenBank/DDBJ databases">
        <title>Genome Sequence of the Brown Rot Fungal Pathogen Monilinia fructicola.</title>
        <authorList>
            <person name="De Miccolis Angelini R.M."/>
            <person name="Landi L."/>
            <person name="Abate D."/>
            <person name="Pollastro S."/>
            <person name="Romanazzi G."/>
            <person name="Faretra F."/>
        </authorList>
    </citation>
    <scope>NUCLEOTIDE SEQUENCE [LARGE SCALE GENOMIC DNA]</scope>
    <source>
        <strain evidence="1 2">Mfrc123</strain>
    </source>
</reference>
<proteinExistence type="predicted"/>
<organism evidence="1 2">
    <name type="scientific">Monilinia fructicola</name>
    <name type="common">Brown rot fungus</name>
    <name type="synonym">Ciboria fructicola</name>
    <dbReference type="NCBI Taxonomy" id="38448"/>
    <lineage>
        <taxon>Eukaryota</taxon>
        <taxon>Fungi</taxon>
        <taxon>Dikarya</taxon>
        <taxon>Ascomycota</taxon>
        <taxon>Pezizomycotina</taxon>
        <taxon>Leotiomycetes</taxon>
        <taxon>Helotiales</taxon>
        <taxon>Sclerotiniaceae</taxon>
        <taxon>Monilinia</taxon>
    </lineage>
</organism>
<evidence type="ECO:0000313" key="1">
    <source>
        <dbReference type="EMBL" id="KAA8569707.1"/>
    </source>
</evidence>
<protein>
    <submittedName>
        <fullName evidence="1">Uncharacterized protein</fullName>
    </submittedName>
</protein>
<dbReference type="EMBL" id="VICG01000008">
    <property type="protein sequence ID" value="KAA8569707.1"/>
    <property type="molecule type" value="Genomic_DNA"/>
</dbReference>
<accession>A0A5M9JLU4</accession>
<comment type="caution">
    <text evidence="1">The sequence shown here is derived from an EMBL/GenBank/DDBJ whole genome shotgun (WGS) entry which is preliminary data.</text>
</comment>
<gene>
    <name evidence="1" type="ORF">EYC84_001294</name>
</gene>